<dbReference type="SUPFAM" id="SSF50249">
    <property type="entry name" value="Nucleic acid-binding proteins"/>
    <property type="match status" value="1"/>
</dbReference>
<proteinExistence type="predicted"/>
<dbReference type="Pfam" id="PF00773">
    <property type="entry name" value="RNB"/>
    <property type="match status" value="1"/>
</dbReference>
<protein>
    <recommendedName>
        <fullName evidence="1">RNB domain-containing protein</fullName>
    </recommendedName>
</protein>
<dbReference type="GO" id="GO:0003723">
    <property type="term" value="F:RNA binding"/>
    <property type="evidence" value="ECO:0007669"/>
    <property type="project" value="InterPro"/>
</dbReference>
<dbReference type="InterPro" id="IPR001900">
    <property type="entry name" value="RNase_II/R"/>
</dbReference>
<dbReference type="EMBL" id="MN740227">
    <property type="protein sequence ID" value="QHT94580.1"/>
    <property type="molecule type" value="Genomic_DNA"/>
</dbReference>
<dbReference type="AlphaFoldDB" id="A0A6C0IPQ5"/>
<feature type="domain" description="RNB" evidence="1">
    <location>
        <begin position="46"/>
        <end position="339"/>
    </location>
</feature>
<dbReference type="PANTHER" id="PTHR23355">
    <property type="entry name" value="RIBONUCLEASE"/>
    <property type="match status" value="1"/>
</dbReference>
<dbReference type="InterPro" id="IPR050180">
    <property type="entry name" value="RNR_Ribonuclease"/>
</dbReference>
<dbReference type="GO" id="GO:0000175">
    <property type="term" value="F:3'-5'-RNA exonuclease activity"/>
    <property type="evidence" value="ECO:0007669"/>
    <property type="project" value="TreeGrafter"/>
</dbReference>
<dbReference type="GO" id="GO:0006402">
    <property type="term" value="P:mRNA catabolic process"/>
    <property type="evidence" value="ECO:0007669"/>
    <property type="project" value="TreeGrafter"/>
</dbReference>
<dbReference type="PANTHER" id="PTHR23355:SF9">
    <property type="entry name" value="DIS3-LIKE EXONUCLEASE 2"/>
    <property type="match status" value="1"/>
</dbReference>
<name>A0A6C0IPQ5_9ZZZZ</name>
<organism evidence="2">
    <name type="scientific">viral metagenome</name>
    <dbReference type="NCBI Taxonomy" id="1070528"/>
    <lineage>
        <taxon>unclassified sequences</taxon>
        <taxon>metagenomes</taxon>
        <taxon>organismal metagenomes</taxon>
    </lineage>
</organism>
<evidence type="ECO:0000313" key="2">
    <source>
        <dbReference type="EMBL" id="QHT94580.1"/>
    </source>
</evidence>
<evidence type="ECO:0000259" key="1">
    <source>
        <dbReference type="SMART" id="SM00955"/>
    </source>
</evidence>
<reference evidence="2" key="1">
    <citation type="journal article" date="2020" name="Nature">
        <title>Giant virus diversity and host interactions through global metagenomics.</title>
        <authorList>
            <person name="Schulz F."/>
            <person name="Roux S."/>
            <person name="Paez-Espino D."/>
            <person name="Jungbluth S."/>
            <person name="Walsh D.A."/>
            <person name="Denef V.J."/>
            <person name="McMahon K.D."/>
            <person name="Konstantinidis K.T."/>
            <person name="Eloe-Fadrosh E.A."/>
            <person name="Kyrpides N.C."/>
            <person name="Woyke T."/>
        </authorList>
    </citation>
    <scope>NUCLEOTIDE SEQUENCE</scope>
    <source>
        <strain evidence="2">GVMAG-M-3300024258-28</strain>
    </source>
</reference>
<dbReference type="InterPro" id="IPR012340">
    <property type="entry name" value="NA-bd_OB-fold"/>
</dbReference>
<accession>A0A6C0IPQ5</accession>
<sequence>MELLYQDSYNKYIEPLYGKTRNNNQDTVLIENNILPHTYSISNKERTDFTHIPCYSVDPDGCEDADDAFSIYNENGELILAIHIADPTEHINIDSLLWSNIIDRAVTKYPLGNPPIHLMPEFIVQKSSLMENEYGKEKNAITVYTEIDTQTYLPKKKIKLCFSKIRVCKENAMTYHKAAHSSLDILSNGLNISNALQEKRRGETLGVKLSELNQSTIQFGNIYPELHTDHPIEKKMKQMIAEFAIFANTFVGEYLKLHMNGRGIFRTCIAKEWLNTVSTEISGENLLNEIIINGIQADYISSNLSHDLVGSPEYCHFTSPIRRMADCVCHYLLKYVFLLNKQPSLEPPFSNYELEGLSKKCLQVTKQVKKIQYQDIKFRLIQCMSGLLTTHKSICITYFVTSYTGLFLNIIICKINDFNVHLSYVLRIKNYKEDIHKEKYTIHITTINPPHKFDEGTIPELDQFFKK</sequence>
<dbReference type="SMART" id="SM00955">
    <property type="entry name" value="RNB"/>
    <property type="match status" value="1"/>
</dbReference>